<keyword evidence="8" id="KW-0472">Membrane</keyword>
<evidence type="ECO:0000256" key="9">
    <source>
        <dbReference type="ARBA" id="ARBA00025157"/>
    </source>
</evidence>
<dbReference type="PROSITE" id="PS50893">
    <property type="entry name" value="ABC_TRANSPORTER_2"/>
    <property type="match status" value="1"/>
</dbReference>
<evidence type="ECO:0000259" key="11">
    <source>
        <dbReference type="PROSITE" id="PS50893"/>
    </source>
</evidence>
<dbReference type="GO" id="GO:0043190">
    <property type="term" value="C:ATP-binding cassette (ABC) transporter complex"/>
    <property type="evidence" value="ECO:0007669"/>
    <property type="project" value="TreeGrafter"/>
</dbReference>
<dbReference type="PANTHER" id="PTHR43553">
    <property type="entry name" value="HEAVY METAL TRANSPORTER"/>
    <property type="match status" value="1"/>
</dbReference>
<feature type="domain" description="ABC transporter" evidence="11">
    <location>
        <begin position="7"/>
        <end position="240"/>
    </location>
</feature>
<keyword evidence="13" id="KW-1185">Reference proteome</keyword>
<evidence type="ECO:0000313" key="13">
    <source>
        <dbReference type="Proteomes" id="UP000006622"/>
    </source>
</evidence>
<feature type="region of interest" description="Disordered" evidence="10">
    <location>
        <begin position="122"/>
        <end position="143"/>
    </location>
</feature>
<evidence type="ECO:0000313" key="12">
    <source>
        <dbReference type="EMBL" id="AEH60037.1"/>
    </source>
</evidence>
<gene>
    <name evidence="12" type="ordered locus">Mzhil_0157</name>
</gene>
<protein>
    <submittedName>
        <fullName evidence="12">ABC transporter related protein</fullName>
    </submittedName>
</protein>
<dbReference type="AlphaFoldDB" id="F7XN80"/>
<evidence type="ECO:0000256" key="3">
    <source>
        <dbReference type="ARBA" id="ARBA00022448"/>
    </source>
</evidence>
<dbReference type="InterPro" id="IPR003593">
    <property type="entry name" value="AAA+_ATPase"/>
</dbReference>
<keyword evidence="5" id="KW-0547">Nucleotide-binding</keyword>
<dbReference type="InterPro" id="IPR050095">
    <property type="entry name" value="ECF_ABC_transporter_ATP-bd"/>
</dbReference>
<evidence type="ECO:0000256" key="4">
    <source>
        <dbReference type="ARBA" id="ARBA00022475"/>
    </source>
</evidence>
<keyword evidence="3" id="KW-0813">Transport</keyword>
<dbReference type="SMART" id="SM00382">
    <property type="entry name" value="AAA"/>
    <property type="match status" value="1"/>
</dbReference>
<proteinExistence type="inferred from homology"/>
<comment type="similarity">
    <text evidence="2">Belongs to the ABC transporter superfamily.</text>
</comment>
<dbReference type="Pfam" id="PF00005">
    <property type="entry name" value="ABC_tran"/>
    <property type="match status" value="1"/>
</dbReference>
<dbReference type="PROSITE" id="PS00211">
    <property type="entry name" value="ABC_TRANSPORTER_1"/>
    <property type="match status" value="1"/>
</dbReference>
<dbReference type="InterPro" id="IPR015856">
    <property type="entry name" value="ABC_transpr_CbiO/EcfA_su"/>
</dbReference>
<dbReference type="STRING" id="679901.Mzhil_0157"/>
<evidence type="ECO:0000256" key="7">
    <source>
        <dbReference type="ARBA" id="ARBA00022967"/>
    </source>
</evidence>
<dbReference type="KEGG" id="mzh:Mzhil_0157"/>
<evidence type="ECO:0000256" key="8">
    <source>
        <dbReference type="ARBA" id="ARBA00023136"/>
    </source>
</evidence>
<keyword evidence="7" id="KW-1278">Translocase</keyword>
<dbReference type="InterPro" id="IPR003439">
    <property type="entry name" value="ABC_transporter-like_ATP-bd"/>
</dbReference>
<dbReference type="GO" id="GO:0042626">
    <property type="term" value="F:ATPase-coupled transmembrane transporter activity"/>
    <property type="evidence" value="ECO:0007669"/>
    <property type="project" value="TreeGrafter"/>
</dbReference>
<organism evidence="12 13">
    <name type="scientific">Methanosalsum zhilinae (strain DSM 4017 / NBRC 107636 / OCM 62 / WeN5)</name>
    <name type="common">Methanohalophilus zhilinae</name>
    <dbReference type="NCBI Taxonomy" id="679901"/>
    <lineage>
        <taxon>Archaea</taxon>
        <taxon>Methanobacteriati</taxon>
        <taxon>Methanobacteriota</taxon>
        <taxon>Stenosarchaea group</taxon>
        <taxon>Methanomicrobia</taxon>
        <taxon>Methanosarcinales</taxon>
        <taxon>Methanosarcinaceae</taxon>
        <taxon>Methanosalsum</taxon>
    </lineage>
</organism>
<dbReference type="PANTHER" id="PTHR43553:SF24">
    <property type="entry name" value="ENERGY-COUPLING FACTOR TRANSPORTER ATP-BINDING PROTEIN ECFA1"/>
    <property type="match status" value="1"/>
</dbReference>
<dbReference type="InterPro" id="IPR027417">
    <property type="entry name" value="P-loop_NTPase"/>
</dbReference>
<dbReference type="GO" id="GO:0005524">
    <property type="term" value="F:ATP binding"/>
    <property type="evidence" value="ECO:0007669"/>
    <property type="project" value="UniProtKB-KW"/>
</dbReference>
<dbReference type="GO" id="GO:0016887">
    <property type="term" value="F:ATP hydrolysis activity"/>
    <property type="evidence" value="ECO:0007669"/>
    <property type="project" value="InterPro"/>
</dbReference>
<evidence type="ECO:0000256" key="10">
    <source>
        <dbReference type="SAM" id="MobiDB-lite"/>
    </source>
</evidence>
<dbReference type="Gene3D" id="3.40.50.300">
    <property type="entry name" value="P-loop containing nucleotide triphosphate hydrolases"/>
    <property type="match status" value="1"/>
</dbReference>
<dbReference type="SUPFAM" id="SSF52540">
    <property type="entry name" value="P-loop containing nucleoside triphosphate hydrolases"/>
    <property type="match status" value="1"/>
</dbReference>
<reference evidence="12 13" key="1">
    <citation type="submission" date="2010-07" db="EMBL/GenBank/DDBJ databases">
        <title>The complete genome of Methanosalsum zhilinae DSM 4017.</title>
        <authorList>
            <consortium name="US DOE Joint Genome Institute (JGI-PGF)"/>
            <person name="Lucas S."/>
            <person name="Copeland A."/>
            <person name="Lapidus A."/>
            <person name="Glavina del Rio T."/>
            <person name="Dalin E."/>
            <person name="Tice H."/>
            <person name="Bruce D."/>
            <person name="Goodwin L."/>
            <person name="Pitluck S."/>
            <person name="Kyrpides N."/>
            <person name="Mavromatis K."/>
            <person name="Ovchinnikova G."/>
            <person name="Daligault H."/>
            <person name="Detter J.C."/>
            <person name="Han C."/>
            <person name="Tapia R."/>
            <person name="Larimer F."/>
            <person name="Land M."/>
            <person name="Hauser L."/>
            <person name="Markowitz V."/>
            <person name="Cheng J.-F."/>
            <person name="Hugenholtz P."/>
            <person name="Woyke T."/>
            <person name="Wu D."/>
            <person name="Spring S."/>
            <person name="Schueler E."/>
            <person name="Brambilla E."/>
            <person name="Klenk H.-P."/>
            <person name="Eisen J.A."/>
        </authorList>
    </citation>
    <scope>NUCLEOTIDE SEQUENCE [LARGE SCALE GENOMIC DNA]</scope>
    <source>
        <strain evidence="13">DSM 4017 / NBRC 107636 / OCM 62 / WeN5</strain>
    </source>
</reference>
<keyword evidence="6" id="KW-0067">ATP-binding</keyword>
<evidence type="ECO:0000256" key="6">
    <source>
        <dbReference type="ARBA" id="ARBA00022840"/>
    </source>
</evidence>
<comment type="function">
    <text evidence="9">Probably part of an ABC transporter complex. Responsible for energy coupling to the transport system.</text>
</comment>
<name>F7XN80_METZD</name>
<dbReference type="RefSeq" id="WP_013897476.1">
    <property type="nucleotide sequence ID" value="NC_015676.1"/>
</dbReference>
<sequence>MRSETIIKVDNIYYSYPDGTPALNGISLDIKRGEFVALVGKNGCGKSTLIKHLNGLLIPDRGAVTVNGMDTSLPSNLWTIRQVVGMVFQNPDTQFVRTTVEEDVAFGPENLALSSENIKKRTDRALSDTSMEEFRDREPKSLSGGQMQRAAIAGVMAMDPECIIFDEVTSMLDQGGRLEILTYLNNIRSSGRTMIYVTHMLEEVLNADRIVLMDNNEIRYTGPPSEFFMQEGLEEMGIDVPDIIQLIRRLQQANIIEPDFHFTDINRLADRICQSLSGI</sequence>
<keyword evidence="4" id="KW-1003">Cell membrane</keyword>
<accession>F7XN80</accession>
<dbReference type="HOGENOM" id="CLU_000604_1_22_2"/>
<dbReference type="InterPro" id="IPR030947">
    <property type="entry name" value="EcfA_1"/>
</dbReference>
<feature type="compositionally biased region" description="Basic and acidic residues" evidence="10">
    <location>
        <begin position="122"/>
        <end position="140"/>
    </location>
</feature>
<evidence type="ECO:0000256" key="1">
    <source>
        <dbReference type="ARBA" id="ARBA00004202"/>
    </source>
</evidence>
<evidence type="ECO:0000256" key="5">
    <source>
        <dbReference type="ARBA" id="ARBA00022741"/>
    </source>
</evidence>
<dbReference type="GeneID" id="10821753"/>
<dbReference type="FunFam" id="3.40.50.300:FF:000224">
    <property type="entry name" value="Energy-coupling factor transporter ATP-binding protein EcfA"/>
    <property type="match status" value="1"/>
</dbReference>
<comment type="subcellular location">
    <subcellularLocation>
        <location evidence="1">Cell membrane</location>
        <topology evidence="1">Peripheral membrane protein</topology>
    </subcellularLocation>
</comment>
<evidence type="ECO:0000256" key="2">
    <source>
        <dbReference type="ARBA" id="ARBA00005417"/>
    </source>
</evidence>
<dbReference type="Proteomes" id="UP000006622">
    <property type="component" value="Chromosome"/>
</dbReference>
<dbReference type="NCBIfam" id="TIGR04520">
    <property type="entry name" value="ECF_ATPase_1"/>
    <property type="match status" value="1"/>
</dbReference>
<dbReference type="InterPro" id="IPR017871">
    <property type="entry name" value="ABC_transporter-like_CS"/>
</dbReference>
<dbReference type="OrthoDB" id="35850at2157"/>
<dbReference type="EMBL" id="CP002101">
    <property type="protein sequence ID" value="AEH60037.1"/>
    <property type="molecule type" value="Genomic_DNA"/>
</dbReference>
<dbReference type="CDD" id="cd03225">
    <property type="entry name" value="ABC_cobalt_CbiO_domain1"/>
    <property type="match status" value="1"/>
</dbReference>